<dbReference type="InterPro" id="IPR050229">
    <property type="entry name" value="GlpE_sulfurtransferase"/>
</dbReference>
<dbReference type="InterPro" id="IPR001763">
    <property type="entry name" value="Rhodanese-like_dom"/>
</dbReference>
<feature type="compositionally biased region" description="Low complexity" evidence="1">
    <location>
        <begin position="733"/>
        <end position="753"/>
    </location>
</feature>
<dbReference type="AlphaFoldDB" id="A0A484NW33"/>
<dbReference type="SUPFAM" id="SSF52821">
    <property type="entry name" value="Rhodanese/Cell cycle control phosphatase"/>
    <property type="match status" value="4"/>
</dbReference>
<organism evidence="3">
    <name type="scientific">plant metagenome</name>
    <dbReference type="NCBI Taxonomy" id="1297885"/>
    <lineage>
        <taxon>unclassified sequences</taxon>
        <taxon>metagenomes</taxon>
        <taxon>organismal metagenomes</taxon>
    </lineage>
</organism>
<dbReference type="SUPFAM" id="SSF51182">
    <property type="entry name" value="RmlC-like cupins"/>
    <property type="match status" value="1"/>
</dbReference>
<keyword evidence="3" id="KW-0808">Transferase</keyword>
<dbReference type="GO" id="GO:0016740">
    <property type="term" value="F:transferase activity"/>
    <property type="evidence" value="ECO:0007669"/>
    <property type="project" value="UniProtKB-KW"/>
</dbReference>
<feature type="domain" description="Rhodanese" evidence="2">
    <location>
        <begin position="486"/>
        <end position="569"/>
    </location>
</feature>
<reference evidence="3" key="1">
    <citation type="submission" date="2019-03" db="EMBL/GenBank/DDBJ databases">
        <authorList>
            <person name="Danneels B."/>
        </authorList>
    </citation>
    <scope>NUCLEOTIDE SEQUENCE</scope>
</reference>
<protein>
    <submittedName>
        <fullName evidence="3">Rhodanese-related sulfurtransferase</fullName>
    </submittedName>
</protein>
<dbReference type="Pfam" id="PF00581">
    <property type="entry name" value="Rhodanese"/>
    <property type="match status" value="4"/>
</dbReference>
<dbReference type="SMART" id="SM00450">
    <property type="entry name" value="RHOD"/>
    <property type="match status" value="4"/>
</dbReference>
<feature type="region of interest" description="Disordered" evidence="1">
    <location>
        <begin position="723"/>
        <end position="753"/>
    </location>
</feature>
<dbReference type="Gene3D" id="3.40.250.10">
    <property type="entry name" value="Rhodanese-like domain"/>
    <property type="match status" value="4"/>
</dbReference>
<dbReference type="PANTHER" id="PTHR43031:SF1">
    <property type="entry name" value="PYRIDINE NUCLEOTIDE-DISULPHIDE OXIDOREDUCTASE"/>
    <property type="match status" value="1"/>
</dbReference>
<accession>A0A484NW33</accession>
<dbReference type="PROSITE" id="PS50206">
    <property type="entry name" value="RHODANESE_3"/>
    <property type="match status" value="4"/>
</dbReference>
<feature type="region of interest" description="Disordered" evidence="1">
    <location>
        <begin position="671"/>
        <end position="696"/>
    </location>
</feature>
<dbReference type="InterPro" id="IPR011051">
    <property type="entry name" value="RmlC_Cupin_sf"/>
</dbReference>
<evidence type="ECO:0000256" key="1">
    <source>
        <dbReference type="SAM" id="MobiDB-lite"/>
    </source>
</evidence>
<feature type="domain" description="Rhodanese" evidence="2">
    <location>
        <begin position="591"/>
        <end position="680"/>
    </location>
</feature>
<proteinExistence type="predicted"/>
<gene>
    <name evidence="3" type="ORF">AMP9_2334</name>
</gene>
<dbReference type="InterPro" id="IPR014710">
    <property type="entry name" value="RmlC-like_jellyroll"/>
</dbReference>
<feature type="domain" description="Rhodanese" evidence="2">
    <location>
        <begin position="219"/>
        <end position="311"/>
    </location>
</feature>
<feature type="domain" description="Rhodanese" evidence="2">
    <location>
        <begin position="348"/>
        <end position="435"/>
    </location>
</feature>
<sequence length="753" mass="80440">MSAISDTSPTSSALSLRRGDAVHALIAATRHLPREPDGRPADLPEVARQLTRLALRTELFPEADFPTDPTRTTTFYRLAEDPDGGHALYVSASLPGRKQLPHDHTTWAVIAGIRGLERNVVYQRHPAPEAGRYTLSEQAAVTVGPGDAVTLAPEAYHTTEIVGDTPALHLHFYGLSQERMVDRVKFDGPEGGVPVPVPVPTQIRHPVVSAQALRTWLQGAEPVAVLDVRDEAAYARGHLLQASNAPLGRLPWLAPVLLPALGTLIVVVDEDEAQDQAHAAAARLVRQGYANVSVLRGGTRAWQAAGHALYQGVHVPGKALAELSRLALSIPEVDVPTFRRWQAEGLPLRLLDVRPHEEYRRYSIPGSVNCPTGTLALSVPALALAPGEILVVHCAGRARSLIAAQTLVATGLPHPVHALRNGTMDWERNGGTLAVGQDQALALPATSSYPQRARADVVRLRAGVPYVSAQTVAAWLAESWRPVHRLDIREPDEFEAGHLPGWRNTPGGQLLHTLDAQVAARNARIVLVDWDGVRAPYIAAWLAAWARHDVALLRPDARALLQTGSGFTPLRRVNDQAAPWIGPAALASALAAGNAAVFDVGRGTHYQDWHIAGARHATLASLRAWLAQGQDAGLRIVLSADDSAHAQSLAAELRDAGHANVLALLGGNRRWRREGRPGDSGGASLPGTDDAWRGPHTLRDADARAAAFAEYVAWEAGLPRQLADTGDDDYDPARAPAAPALPGAGTGDPHALA</sequence>
<evidence type="ECO:0000259" key="2">
    <source>
        <dbReference type="PROSITE" id="PS50206"/>
    </source>
</evidence>
<name>A0A484NW33_9ZZZZ</name>
<dbReference type="PANTHER" id="PTHR43031">
    <property type="entry name" value="FAD-DEPENDENT OXIDOREDUCTASE"/>
    <property type="match status" value="1"/>
</dbReference>
<dbReference type="InterPro" id="IPR036873">
    <property type="entry name" value="Rhodanese-like_dom_sf"/>
</dbReference>
<dbReference type="EMBL" id="CAADHY010000006">
    <property type="protein sequence ID" value="VFR16619.1"/>
    <property type="molecule type" value="Genomic_DNA"/>
</dbReference>
<evidence type="ECO:0000313" key="3">
    <source>
        <dbReference type="EMBL" id="VFR16619.1"/>
    </source>
</evidence>
<dbReference type="Gene3D" id="2.60.120.10">
    <property type="entry name" value="Jelly Rolls"/>
    <property type="match status" value="1"/>
</dbReference>